<evidence type="ECO:0000313" key="1">
    <source>
        <dbReference type="EMBL" id="SDD94390.1"/>
    </source>
</evidence>
<dbReference type="RefSeq" id="WP_092744759.1">
    <property type="nucleotide sequence ID" value="NZ_FMZC01000010.1"/>
</dbReference>
<keyword evidence="1" id="KW-0418">Kinase</keyword>
<dbReference type="OrthoDB" id="8765545at2"/>
<dbReference type="InterPro" id="IPR036890">
    <property type="entry name" value="HATPase_C_sf"/>
</dbReference>
<name>A0A1G6YVM0_9BURK</name>
<proteinExistence type="predicted"/>
<gene>
    <name evidence="1" type="ORF">SAMN05192589_110173</name>
</gene>
<dbReference type="Gene3D" id="3.30.565.10">
    <property type="entry name" value="Histidine kinase-like ATPase, C-terminal domain"/>
    <property type="match status" value="1"/>
</dbReference>
<dbReference type="EMBL" id="FMZC01000010">
    <property type="protein sequence ID" value="SDD94390.1"/>
    <property type="molecule type" value="Genomic_DNA"/>
</dbReference>
<keyword evidence="1" id="KW-0808">Transferase</keyword>
<dbReference type="STRING" id="187868.SAMN05192589_110173"/>
<reference evidence="1 2" key="1">
    <citation type="submission" date="2016-10" db="EMBL/GenBank/DDBJ databases">
        <authorList>
            <person name="de Groot N.N."/>
        </authorList>
    </citation>
    <scope>NUCLEOTIDE SEQUENCE [LARGE SCALE GENOMIC DNA]</scope>
    <source>
        <strain evidence="1 2">DSM 16619</strain>
    </source>
</reference>
<dbReference type="AlphaFoldDB" id="A0A1G6YVM0"/>
<dbReference type="Proteomes" id="UP000198781">
    <property type="component" value="Unassembled WGS sequence"/>
</dbReference>
<dbReference type="SUPFAM" id="SSF55874">
    <property type="entry name" value="ATPase domain of HSP90 chaperone/DNA topoisomerase II/histidine kinase"/>
    <property type="match status" value="1"/>
</dbReference>
<keyword evidence="2" id="KW-1185">Reference proteome</keyword>
<accession>A0A1G6YVM0</accession>
<sequence>MSTTATTTAAPVDIAMIQTGQALLSLRDSGHSLPTALGEVIDNSIEANANNISVLLEQSEERGKKRVHRIAIRDDGDGMPAEILHRYLVLGYSSRYMRSDTIGKYGVGAKLAALNFGRRIDVWSRNRADAEWLHVHFDLDEALAEESSGKSVVLKAPVPAEPPADLKLDFPKETGTVVLWSNVDRLEEGRAARDFNELRQELEKELSRIFRHFLDGGIKISINDSLLVPHDPLMLLERTWADTVLNKEKEHKRDDLKKGVLRHFGATSIGEDTVKVGQHTARMRVTLYPKEVLRRRGLGGDTLAKALRIPENEGALSFVRKNREVAYSNVPRILPGGVQEMDRFIGIEVSFDPELDDYFGIRNVKRGVEPHGELRDKLRELLKKHIPTARKLIDETWGEAAREQHEASGEHGSILDAVKEVDAVMPKPRVEPQQDAPSADDALRELAEDAGFTKGEEQQKYIEDKKKLPFVIESVSFPGNIFVSTTHVADQVIIRLNTRHPFYREMWEPLKAISQRDPGTVSGEEAVKAARRSIEAMSLLLVAYGKAESMHPNPVEQYGDLTQYWGQFLGTLLNKVKNVL</sequence>
<organism evidence="1 2">
    <name type="scientific">Paracidovorax valerianellae</name>
    <dbReference type="NCBI Taxonomy" id="187868"/>
    <lineage>
        <taxon>Bacteria</taxon>
        <taxon>Pseudomonadati</taxon>
        <taxon>Pseudomonadota</taxon>
        <taxon>Betaproteobacteria</taxon>
        <taxon>Burkholderiales</taxon>
        <taxon>Comamonadaceae</taxon>
        <taxon>Paracidovorax</taxon>
    </lineage>
</organism>
<protein>
    <submittedName>
        <fullName evidence="1">Histidine kinase-, DNA gyrase B-, and HSP90-like ATPase</fullName>
    </submittedName>
</protein>
<dbReference type="GO" id="GO:0016301">
    <property type="term" value="F:kinase activity"/>
    <property type="evidence" value="ECO:0007669"/>
    <property type="project" value="UniProtKB-KW"/>
</dbReference>
<evidence type="ECO:0000313" key="2">
    <source>
        <dbReference type="Proteomes" id="UP000198781"/>
    </source>
</evidence>
<dbReference type="Pfam" id="PF13589">
    <property type="entry name" value="HATPase_c_3"/>
    <property type="match status" value="1"/>
</dbReference>